<protein>
    <recommendedName>
        <fullName evidence="2">Anti-sigma factor antagonist</fullName>
    </recommendedName>
</protein>
<sequence length="130" mass="13665">MAVSAVTLPNPDSVLRLDTYQPHPSIAVVSVDGEVDLGTAPQLAARLAEQLAPPPAYLVVDLSQVAFLGAAGLNVLADAARDAAELGTPLRVVVGGQRQIRRLLRLCGLDDALPAFETVDDAVRPIPRPR</sequence>
<comment type="caution">
    <text evidence="4">The sequence shown here is derived from an EMBL/GenBank/DDBJ whole genome shotgun (WGS) entry which is preliminary data.</text>
</comment>
<dbReference type="NCBIfam" id="TIGR00377">
    <property type="entry name" value="ant_ant_sig"/>
    <property type="match status" value="1"/>
</dbReference>
<evidence type="ECO:0000256" key="1">
    <source>
        <dbReference type="ARBA" id="ARBA00009013"/>
    </source>
</evidence>
<dbReference type="EMBL" id="PVNH01000002">
    <property type="protein sequence ID" value="PRX50377.1"/>
    <property type="molecule type" value="Genomic_DNA"/>
</dbReference>
<dbReference type="AlphaFoldDB" id="A0A2T0M1D1"/>
<dbReference type="PANTHER" id="PTHR33495">
    <property type="entry name" value="ANTI-SIGMA FACTOR ANTAGONIST TM_1081-RELATED-RELATED"/>
    <property type="match status" value="1"/>
</dbReference>
<dbReference type="Pfam" id="PF01740">
    <property type="entry name" value="STAS"/>
    <property type="match status" value="1"/>
</dbReference>
<evidence type="ECO:0000313" key="5">
    <source>
        <dbReference type="Proteomes" id="UP000238362"/>
    </source>
</evidence>
<dbReference type="RefSeq" id="WP_106177464.1">
    <property type="nucleotide sequence ID" value="NZ_PVNH01000002.1"/>
</dbReference>
<comment type="similarity">
    <text evidence="1 2">Belongs to the anti-sigma-factor antagonist family.</text>
</comment>
<dbReference type="Proteomes" id="UP000238362">
    <property type="component" value="Unassembled WGS sequence"/>
</dbReference>
<dbReference type="GO" id="GO:0043856">
    <property type="term" value="F:anti-sigma factor antagonist activity"/>
    <property type="evidence" value="ECO:0007669"/>
    <property type="project" value="InterPro"/>
</dbReference>
<keyword evidence="5" id="KW-1185">Reference proteome</keyword>
<organism evidence="4 5">
    <name type="scientific">Prauserella shujinwangii</name>
    <dbReference type="NCBI Taxonomy" id="1453103"/>
    <lineage>
        <taxon>Bacteria</taxon>
        <taxon>Bacillati</taxon>
        <taxon>Actinomycetota</taxon>
        <taxon>Actinomycetes</taxon>
        <taxon>Pseudonocardiales</taxon>
        <taxon>Pseudonocardiaceae</taxon>
        <taxon>Prauserella</taxon>
    </lineage>
</organism>
<dbReference type="PANTHER" id="PTHR33495:SF13">
    <property type="entry name" value="ANTI-SIGMA-F FACTOR ANTAGONIST RSFB"/>
    <property type="match status" value="1"/>
</dbReference>
<dbReference type="PROSITE" id="PS50801">
    <property type="entry name" value="STAS"/>
    <property type="match status" value="1"/>
</dbReference>
<evidence type="ECO:0000313" key="4">
    <source>
        <dbReference type="EMBL" id="PRX50377.1"/>
    </source>
</evidence>
<gene>
    <name evidence="4" type="ORF">B0I33_102498</name>
</gene>
<dbReference type="InterPro" id="IPR036513">
    <property type="entry name" value="STAS_dom_sf"/>
</dbReference>
<dbReference type="InterPro" id="IPR002645">
    <property type="entry name" value="STAS_dom"/>
</dbReference>
<proteinExistence type="inferred from homology"/>
<evidence type="ECO:0000256" key="2">
    <source>
        <dbReference type="RuleBase" id="RU003749"/>
    </source>
</evidence>
<name>A0A2T0M1D1_9PSEU</name>
<dbReference type="CDD" id="cd07043">
    <property type="entry name" value="STAS_anti-anti-sigma_factors"/>
    <property type="match status" value="1"/>
</dbReference>
<dbReference type="OrthoDB" id="3690201at2"/>
<accession>A0A2T0M1D1</accession>
<dbReference type="InterPro" id="IPR003658">
    <property type="entry name" value="Anti-sigma_ant"/>
</dbReference>
<feature type="domain" description="STAS" evidence="3">
    <location>
        <begin position="24"/>
        <end position="126"/>
    </location>
</feature>
<dbReference type="Gene3D" id="3.30.750.24">
    <property type="entry name" value="STAS domain"/>
    <property type="match status" value="1"/>
</dbReference>
<evidence type="ECO:0000259" key="3">
    <source>
        <dbReference type="PROSITE" id="PS50801"/>
    </source>
</evidence>
<reference evidence="4 5" key="1">
    <citation type="submission" date="2018-03" db="EMBL/GenBank/DDBJ databases">
        <title>Genomic Encyclopedia of Type Strains, Phase III (KMG-III): the genomes of soil and plant-associated and newly described type strains.</title>
        <authorList>
            <person name="Whitman W."/>
        </authorList>
    </citation>
    <scope>NUCLEOTIDE SEQUENCE [LARGE SCALE GENOMIC DNA]</scope>
    <source>
        <strain evidence="4 5">CGMCC 4.7125</strain>
    </source>
</reference>
<dbReference type="SUPFAM" id="SSF52091">
    <property type="entry name" value="SpoIIaa-like"/>
    <property type="match status" value="1"/>
</dbReference>